<reference evidence="14" key="1">
    <citation type="submission" date="2020-07" db="EMBL/GenBank/DDBJ databases">
        <authorList>
            <person name="Lin J."/>
        </authorList>
    </citation>
    <scope>NUCLEOTIDE SEQUENCE</scope>
</reference>
<evidence type="ECO:0000256" key="12">
    <source>
        <dbReference type="SAM" id="MobiDB-lite"/>
    </source>
</evidence>
<feature type="compositionally biased region" description="Low complexity" evidence="12">
    <location>
        <begin position="216"/>
        <end position="230"/>
    </location>
</feature>
<feature type="compositionally biased region" description="Low complexity" evidence="12">
    <location>
        <begin position="261"/>
        <end position="275"/>
    </location>
</feature>
<dbReference type="InterPro" id="IPR050647">
    <property type="entry name" value="Plant_LRR-RLKs"/>
</dbReference>
<accession>A0A6V7PXD3</accession>
<evidence type="ECO:0000256" key="6">
    <source>
        <dbReference type="ARBA" id="ARBA00022741"/>
    </source>
</evidence>
<keyword evidence="6" id="KW-0547">Nucleotide-binding</keyword>
<dbReference type="PANTHER" id="PTHR48056">
    <property type="entry name" value="LRR RECEPTOR-LIKE SERINE/THREONINE-PROTEIN KINASE-RELATED"/>
    <property type="match status" value="1"/>
</dbReference>
<dbReference type="InterPro" id="IPR032675">
    <property type="entry name" value="LRR_dom_sf"/>
</dbReference>
<keyword evidence="8" id="KW-1133">Transmembrane helix</keyword>
<feature type="compositionally biased region" description="Pro residues" evidence="12">
    <location>
        <begin position="152"/>
        <end position="167"/>
    </location>
</feature>
<feature type="region of interest" description="Disordered" evidence="12">
    <location>
        <begin position="135"/>
        <end position="342"/>
    </location>
</feature>
<dbReference type="InterPro" id="IPR001611">
    <property type="entry name" value="Leu-rich_rpt"/>
</dbReference>
<keyword evidence="5" id="KW-0677">Repeat</keyword>
<evidence type="ECO:0000256" key="10">
    <source>
        <dbReference type="ARBA" id="ARBA00023170"/>
    </source>
</evidence>
<dbReference type="PROSITE" id="PS00108">
    <property type="entry name" value="PROTEIN_KINASE_ST"/>
    <property type="match status" value="1"/>
</dbReference>
<gene>
    <name evidence="14" type="ORF">CB5_LOCUS18621</name>
</gene>
<dbReference type="GO" id="GO:0033612">
    <property type="term" value="F:receptor serine/threonine kinase binding"/>
    <property type="evidence" value="ECO:0007669"/>
    <property type="project" value="TreeGrafter"/>
</dbReference>
<dbReference type="Gene3D" id="1.10.510.10">
    <property type="entry name" value="Transferase(Phosphotransferase) domain 1"/>
    <property type="match status" value="2"/>
</dbReference>
<dbReference type="EMBL" id="LR862153">
    <property type="protein sequence ID" value="CAD1835410.1"/>
    <property type="molecule type" value="Genomic_DNA"/>
</dbReference>
<feature type="compositionally biased region" description="Basic and acidic residues" evidence="12">
    <location>
        <begin position="631"/>
        <end position="643"/>
    </location>
</feature>
<keyword evidence="10" id="KW-0675">Receptor</keyword>
<dbReference type="Pfam" id="PF00560">
    <property type="entry name" value="LRR_1"/>
    <property type="match status" value="2"/>
</dbReference>
<feature type="compositionally biased region" description="Low complexity" evidence="12">
    <location>
        <begin position="49"/>
        <end position="65"/>
    </location>
</feature>
<proteinExistence type="predicted"/>
<evidence type="ECO:0000256" key="1">
    <source>
        <dbReference type="ARBA" id="ARBA00004370"/>
    </source>
</evidence>
<keyword evidence="7" id="KW-0067">ATP-binding</keyword>
<feature type="compositionally biased region" description="Low complexity" evidence="12">
    <location>
        <begin position="604"/>
        <end position="615"/>
    </location>
</feature>
<keyword evidence="2" id="KW-0433">Leucine-rich repeat</keyword>
<evidence type="ECO:0000256" key="8">
    <source>
        <dbReference type="ARBA" id="ARBA00022989"/>
    </source>
</evidence>
<dbReference type="Pfam" id="PF00069">
    <property type="entry name" value="Pkinase"/>
    <property type="match status" value="1"/>
</dbReference>
<dbReference type="SUPFAM" id="SSF52047">
    <property type="entry name" value="RNI-like"/>
    <property type="match status" value="1"/>
</dbReference>
<dbReference type="PANTHER" id="PTHR48056:SF81">
    <property type="entry name" value="RECEPTOR PROTEIN-TYROSINE KINASE CEPR1"/>
    <property type="match status" value="1"/>
</dbReference>
<evidence type="ECO:0000313" key="14">
    <source>
        <dbReference type="EMBL" id="CAD1835410.1"/>
    </source>
</evidence>
<dbReference type="GO" id="GO:0016020">
    <property type="term" value="C:membrane"/>
    <property type="evidence" value="ECO:0007669"/>
    <property type="project" value="UniProtKB-SubCell"/>
</dbReference>
<feature type="compositionally biased region" description="Pro residues" evidence="12">
    <location>
        <begin position="231"/>
        <end position="260"/>
    </location>
</feature>
<feature type="compositionally biased region" description="Pro residues" evidence="12">
    <location>
        <begin position="206"/>
        <end position="215"/>
    </location>
</feature>
<sequence length="1045" mass="109197">MAFRRALRDPFGALSGWDPSSPLAPATGAASPAPLRLRLRLGRRRRGRGAPAAAAPALRADLPAARRPPEPEEAEPPLQLPLRAHPGSLFSRLPRLRSLFLQSNSLSGPLPDSLLVGNLSDLLTLNAASNLLSGPLPSSSRAPSATSTSPATPSPGPSPPPSRPPPRACSSSTSPSTASAAPSRPRSAPCSTSSTSGSTPTSSRAPSPPPSPTAPPSSSSAPAPTPSAASSPPPSPPSPPSRSSPSPPTASPAPSPPPPSASASSSSPTTPSPTSSRRRRPPASPSRFSISRGTRSAGRSPRGSPTRPAHRARSLRERRLRRHPAGPRAPRRAPGAAARAQFPERAVPAEIARCGALQVLDLEDNRLSGAIPAALGDWGADAVEQPLVLGPRRQRALGRDPERHWNLSGLLSLNLSKNGFSGGIPASIGSLLNLRSLDVSGQRNLSGDLPAELFGLPNLQAISLAENSFSGPVPEGFSSLVGLELLNLTANGFSGPIPATYGYIPSLRALALSRNRISGEIPAELANCSNLTLLQLRSNNLSGPIPADLSRLADLEELDLGRNDLSGKIPRRSLIALLSSCCGWTATACPVRFRSRSRGSPNCRPSISRRTTSRAPSRRPGPHPRAGLLQRLRERPKRGDPRDAGVPLRGPLGVRGEPGALRAAAGGGVRRRPAPAEEEGAAPGAAGRRGGRAVRPGRLLLLLRAEPAAVAAPVHGGQGRREEAAEPRAGQRIERGERRDGERRRAGPSAGDVRQPDHVRRDAGGDAAVRRGERAEPRAARAGVQGLLSGRHGALHPAAAVDVRGRRHRDRGGAFRKEAESLGKVKHRNLTVLRGYYAGPPPDVRLLIYDYMPNGNLATLLQEASRQDGHVLNWPMRHLIALGVARGLAFLHASGVVHGDVKPQNILFDADFEPHLSDFGLEPIVVTAGAAAAAAAASASTSTPSAAPVGPGVFAGEEEDIVKWVKRQLQRGQISELLEPGLLELDPESPDWEEFLLGVKVGLLCTAPDPADRPAMADVVFMLEGCRVGPDLPSSADPTSQPSPA</sequence>
<feature type="region of interest" description="Disordered" evidence="12">
    <location>
        <begin position="1"/>
        <end position="83"/>
    </location>
</feature>
<dbReference type="SMART" id="SM00220">
    <property type="entry name" value="S_TKc"/>
    <property type="match status" value="1"/>
</dbReference>
<keyword evidence="11" id="KW-0325">Glycoprotein</keyword>
<evidence type="ECO:0000256" key="5">
    <source>
        <dbReference type="ARBA" id="ARBA00022737"/>
    </source>
</evidence>
<feature type="compositionally biased region" description="Low complexity" evidence="12">
    <location>
        <begin position="168"/>
        <end position="205"/>
    </location>
</feature>
<dbReference type="AlphaFoldDB" id="A0A6V7PXD3"/>
<comment type="subcellular location">
    <subcellularLocation>
        <location evidence="1">Membrane</location>
    </subcellularLocation>
</comment>
<feature type="domain" description="Protein kinase" evidence="13">
    <location>
        <begin position="739"/>
        <end position="1045"/>
    </location>
</feature>
<protein>
    <recommendedName>
        <fullName evidence="13">Protein kinase domain-containing protein</fullName>
    </recommendedName>
</protein>
<dbReference type="InterPro" id="IPR000719">
    <property type="entry name" value="Prot_kinase_dom"/>
</dbReference>
<dbReference type="FunFam" id="3.80.10.10:FF:000041">
    <property type="entry name" value="LRR receptor-like serine/threonine-protein kinase ERECTA"/>
    <property type="match status" value="2"/>
</dbReference>
<keyword evidence="4" id="KW-0732">Signal</keyword>
<dbReference type="PROSITE" id="PS50011">
    <property type="entry name" value="PROTEIN_KINASE_DOM"/>
    <property type="match status" value="1"/>
</dbReference>
<feature type="compositionally biased region" description="Low complexity" evidence="12">
    <location>
        <begin position="655"/>
        <end position="664"/>
    </location>
</feature>
<feature type="compositionally biased region" description="Basic and acidic residues" evidence="12">
    <location>
        <begin position="754"/>
        <end position="779"/>
    </location>
</feature>
<evidence type="ECO:0000256" key="11">
    <source>
        <dbReference type="ARBA" id="ARBA00023180"/>
    </source>
</evidence>
<feature type="compositionally biased region" description="Basic residues" evidence="12">
    <location>
        <begin position="308"/>
        <end position="331"/>
    </location>
</feature>
<dbReference type="InterPro" id="IPR011009">
    <property type="entry name" value="Kinase-like_dom_sf"/>
</dbReference>
<keyword evidence="9" id="KW-0472">Membrane</keyword>
<feature type="region of interest" description="Disordered" evidence="12">
    <location>
        <begin position="711"/>
        <end position="779"/>
    </location>
</feature>
<evidence type="ECO:0000259" key="13">
    <source>
        <dbReference type="PROSITE" id="PS50011"/>
    </source>
</evidence>
<dbReference type="Gene3D" id="3.80.10.10">
    <property type="entry name" value="Ribonuclease Inhibitor"/>
    <property type="match status" value="3"/>
</dbReference>
<evidence type="ECO:0000256" key="3">
    <source>
        <dbReference type="ARBA" id="ARBA00022692"/>
    </source>
</evidence>
<dbReference type="SUPFAM" id="SSF56112">
    <property type="entry name" value="Protein kinase-like (PK-like)"/>
    <property type="match status" value="1"/>
</dbReference>
<keyword evidence="3" id="KW-0812">Transmembrane</keyword>
<evidence type="ECO:0000256" key="4">
    <source>
        <dbReference type="ARBA" id="ARBA00022729"/>
    </source>
</evidence>
<dbReference type="GO" id="GO:0005524">
    <property type="term" value="F:ATP binding"/>
    <property type="evidence" value="ECO:0007669"/>
    <property type="project" value="UniProtKB-KW"/>
</dbReference>
<organism evidence="14">
    <name type="scientific">Ananas comosus var. bracteatus</name>
    <name type="common">red pineapple</name>
    <dbReference type="NCBI Taxonomy" id="296719"/>
    <lineage>
        <taxon>Eukaryota</taxon>
        <taxon>Viridiplantae</taxon>
        <taxon>Streptophyta</taxon>
        <taxon>Embryophyta</taxon>
        <taxon>Tracheophyta</taxon>
        <taxon>Spermatophyta</taxon>
        <taxon>Magnoliopsida</taxon>
        <taxon>Liliopsida</taxon>
        <taxon>Poales</taxon>
        <taxon>Bromeliaceae</taxon>
        <taxon>Bromelioideae</taxon>
        <taxon>Ananas</taxon>
    </lineage>
</organism>
<dbReference type="Pfam" id="PF13855">
    <property type="entry name" value="LRR_8"/>
    <property type="match status" value="2"/>
</dbReference>
<feature type="compositionally biased region" description="Basic residues" evidence="12">
    <location>
        <begin position="37"/>
        <end position="48"/>
    </location>
</feature>
<dbReference type="InterPro" id="IPR008271">
    <property type="entry name" value="Ser/Thr_kinase_AS"/>
</dbReference>
<evidence type="ECO:0000256" key="9">
    <source>
        <dbReference type="ARBA" id="ARBA00023136"/>
    </source>
</evidence>
<name>A0A6V7PXD3_ANACO</name>
<feature type="compositionally biased region" description="Low complexity" evidence="12">
    <location>
        <begin position="135"/>
        <end position="151"/>
    </location>
</feature>
<evidence type="ECO:0000256" key="2">
    <source>
        <dbReference type="ARBA" id="ARBA00022614"/>
    </source>
</evidence>
<evidence type="ECO:0000256" key="7">
    <source>
        <dbReference type="ARBA" id="ARBA00022840"/>
    </source>
</evidence>
<feature type="region of interest" description="Disordered" evidence="12">
    <location>
        <begin position="594"/>
        <end position="692"/>
    </location>
</feature>
<feature type="compositionally biased region" description="Basic and acidic residues" evidence="12">
    <location>
        <begin position="719"/>
        <end position="745"/>
    </location>
</feature>
<dbReference type="GO" id="GO:0004672">
    <property type="term" value="F:protein kinase activity"/>
    <property type="evidence" value="ECO:0007669"/>
    <property type="project" value="InterPro"/>
</dbReference>